<name>A0AAE1FGQ1_PETCI</name>
<evidence type="ECO:0000259" key="16">
    <source>
        <dbReference type="PROSITE" id="PS50172"/>
    </source>
</evidence>
<comment type="caution">
    <text evidence="17">The sequence shown here is derived from an EMBL/GenBank/DDBJ whole genome shotgun (WGS) entry which is preliminary data.</text>
</comment>
<keyword evidence="11" id="KW-0131">Cell cycle</keyword>
<keyword evidence="8" id="KW-0832">Ubl conjugation</keyword>
<feature type="compositionally biased region" description="Acidic residues" evidence="14">
    <location>
        <begin position="1099"/>
        <end position="1116"/>
    </location>
</feature>
<comment type="subcellular location">
    <subcellularLocation>
        <location evidence="2">Chromosome</location>
    </subcellularLocation>
    <subcellularLocation>
        <location evidence="1">Nucleus</location>
    </subcellularLocation>
</comment>
<organism evidence="17 18">
    <name type="scientific">Petrolisthes cinctipes</name>
    <name type="common">Flat porcelain crab</name>
    <dbReference type="NCBI Taxonomy" id="88211"/>
    <lineage>
        <taxon>Eukaryota</taxon>
        <taxon>Metazoa</taxon>
        <taxon>Ecdysozoa</taxon>
        <taxon>Arthropoda</taxon>
        <taxon>Crustacea</taxon>
        <taxon>Multicrustacea</taxon>
        <taxon>Malacostraca</taxon>
        <taxon>Eumalacostraca</taxon>
        <taxon>Eucarida</taxon>
        <taxon>Decapoda</taxon>
        <taxon>Pleocyemata</taxon>
        <taxon>Anomura</taxon>
        <taxon>Galatheoidea</taxon>
        <taxon>Porcellanidae</taxon>
        <taxon>Petrolisthes</taxon>
    </lineage>
</organism>
<dbReference type="SUPFAM" id="SSF52113">
    <property type="entry name" value="BRCT domain"/>
    <property type="match status" value="1"/>
</dbReference>
<feature type="compositionally biased region" description="Basic and acidic residues" evidence="14">
    <location>
        <begin position="245"/>
        <end position="258"/>
    </location>
</feature>
<dbReference type="CDD" id="cd17744">
    <property type="entry name" value="BRCT_MDC1_rpt1"/>
    <property type="match status" value="1"/>
</dbReference>
<feature type="compositionally biased region" description="Polar residues" evidence="14">
    <location>
        <begin position="1184"/>
        <end position="1193"/>
    </location>
</feature>
<feature type="compositionally biased region" description="Basic and acidic residues" evidence="14">
    <location>
        <begin position="2166"/>
        <end position="2176"/>
    </location>
</feature>
<evidence type="ECO:0000256" key="3">
    <source>
        <dbReference type="ARBA" id="ARBA00015014"/>
    </source>
</evidence>
<dbReference type="PROSITE" id="PS50006">
    <property type="entry name" value="FHA_DOMAIN"/>
    <property type="match status" value="1"/>
</dbReference>
<dbReference type="PANTHER" id="PTHR23196">
    <property type="entry name" value="PAX TRANSCRIPTION ACTIVATION DOMAIN INTERACTING PROTEIN"/>
    <property type="match status" value="1"/>
</dbReference>
<feature type="region of interest" description="Disordered" evidence="14">
    <location>
        <begin position="123"/>
        <end position="223"/>
    </location>
</feature>
<feature type="region of interest" description="Disordered" evidence="14">
    <location>
        <begin position="1710"/>
        <end position="1800"/>
    </location>
</feature>
<feature type="compositionally biased region" description="Polar residues" evidence="14">
    <location>
        <begin position="1872"/>
        <end position="1884"/>
    </location>
</feature>
<feature type="compositionally biased region" description="Polar residues" evidence="14">
    <location>
        <begin position="416"/>
        <end position="427"/>
    </location>
</feature>
<dbReference type="GO" id="GO:0005694">
    <property type="term" value="C:chromosome"/>
    <property type="evidence" value="ECO:0007669"/>
    <property type="project" value="UniProtKB-SubCell"/>
</dbReference>
<feature type="compositionally biased region" description="Basic and acidic residues" evidence="14">
    <location>
        <begin position="507"/>
        <end position="516"/>
    </location>
</feature>
<feature type="region of interest" description="Disordered" evidence="14">
    <location>
        <begin position="2156"/>
        <end position="2182"/>
    </location>
</feature>
<dbReference type="Gene3D" id="3.40.50.10190">
    <property type="entry name" value="BRCT domain"/>
    <property type="match status" value="2"/>
</dbReference>
<evidence type="ECO:0000256" key="6">
    <source>
        <dbReference type="ARBA" id="ARBA00022737"/>
    </source>
</evidence>
<feature type="compositionally biased region" description="Polar residues" evidence="14">
    <location>
        <begin position="1465"/>
        <end position="1482"/>
    </location>
</feature>
<proteinExistence type="predicted"/>
<gene>
    <name evidence="17" type="ORF">Pcinc_021255</name>
</gene>
<dbReference type="Proteomes" id="UP001286313">
    <property type="component" value="Unassembled WGS sequence"/>
</dbReference>
<keyword evidence="7" id="KW-0227">DNA damage</keyword>
<dbReference type="SMART" id="SM00240">
    <property type="entry name" value="FHA"/>
    <property type="match status" value="1"/>
</dbReference>
<feature type="compositionally biased region" description="Polar residues" evidence="14">
    <location>
        <begin position="326"/>
        <end position="337"/>
    </location>
</feature>
<evidence type="ECO:0000256" key="2">
    <source>
        <dbReference type="ARBA" id="ARBA00004286"/>
    </source>
</evidence>
<keyword evidence="6" id="KW-0677">Repeat</keyword>
<feature type="compositionally biased region" description="Low complexity" evidence="14">
    <location>
        <begin position="1131"/>
        <end position="1148"/>
    </location>
</feature>
<feature type="region of interest" description="Disordered" evidence="14">
    <location>
        <begin position="1406"/>
        <end position="1429"/>
    </location>
</feature>
<evidence type="ECO:0000313" key="18">
    <source>
        <dbReference type="Proteomes" id="UP001286313"/>
    </source>
</evidence>
<evidence type="ECO:0000259" key="15">
    <source>
        <dbReference type="PROSITE" id="PS50006"/>
    </source>
</evidence>
<feature type="region of interest" description="Disordered" evidence="14">
    <location>
        <begin position="2309"/>
        <end position="2350"/>
    </location>
</feature>
<dbReference type="InterPro" id="IPR000253">
    <property type="entry name" value="FHA_dom"/>
</dbReference>
<dbReference type="InterPro" id="IPR036420">
    <property type="entry name" value="BRCT_dom_sf"/>
</dbReference>
<dbReference type="InterPro" id="IPR001357">
    <property type="entry name" value="BRCT_dom"/>
</dbReference>
<feature type="region of interest" description="Disordered" evidence="14">
    <location>
        <begin position="790"/>
        <end position="815"/>
    </location>
</feature>
<feature type="region of interest" description="Disordered" evidence="14">
    <location>
        <begin position="1247"/>
        <end position="1345"/>
    </location>
</feature>
<feature type="region of interest" description="Disordered" evidence="14">
    <location>
        <begin position="1093"/>
        <end position="1197"/>
    </location>
</feature>
<feature type="region of interest" description="Disordered" evidence="14">
    <location>
        <begin position="1614"/>
        <end position="1695"/>
    </location>
</feature>
<keyword evidence="4" id="KW-0158">Chromosome</keyword>
<feature type="compositionally biased region" description="Polar residues" evidence="14">
    <location>
        <begin position="2156"/>
        <end position="2165"/>
    </location>
</feature>
<evidence type="ECO:0000256" key="8">
    <source>
        <dbReference type="ARBA" id="ARBA00022843"/>
    </source>
</evidence>
<evidence type="ECO:0000256" key="4">
    <source>
        <dbReference type="ARBA" id="ARBA00022454"/>
    </source>
</evidence>
<feature type="compositionally biased region" description="Polar residues" evidence="14">
    <location>
        <begin position="794"/>
        <end position="813"/>
    </location>
</feature>
<evidence type="ECO:0000256" key="12">
    <source>
        <dbReference type="ARBA" id="ARBA00023858"/>
    </source>
</evidence>
<dbReference type="Pfam" id="PF16770">
    <property type="entry name" value="RTT107_BRCT_5"/>
    <property type="match status" value="1"/>
</dbReference>
<feature type="region of interest" description="Disordered" evidence="14">
    <location>
        <begin position="596"/>
        <end position="646"/>
    </location>
</feature>
<feature type="compositionally biased region" description="Basic and acidic residues" evidence="14">
    <location>
        <begin position="137"/>
        <end position="149"/>
    </location>
</feature>
<dbReference type="EMBL" id="JAWQEG010002185">
    <property type="protein sequence ID" value="KAK3873748.1"/>
    <property type="molecule type" value="Genomic_DNA"/>
</dbReference>
<feature type="region of interest" description="Disordered" evidence="14">
    <location>
        <begin position="286"/>
        <end position="357"/>
    </location>
</feature>
<accession>A0AAE1FGQ1</accession>
<reference evidence="17" key="1">
    <citation type="submission" date="2023-10" db="EMBL/GenBank/DDBJ databases">
        <title>Genome assemblies of two species of porcelain crab, Petrolisthes cinctipes and Petrolisthes manimaculis (Anomura: Porcellanidae).</title>
        <authorList>
            <person name="Angst P."/>
        </authorList>
    </citation>
    <scope>NUCLEOTIDE SEQUENCE</scope>
    <source>
        <strain evidence="17">PB745_01</strain>
        <tissue evidence="17">Gill</tissue>
    </source>
</reference>
<dbReference type="CDD" id="cd22665">
    <property type="entry name" value="FHA_MDC1"/>
    <property type="match status" value="1"/>
</dbReference>
<feature type="region of interest" description="Disordered" evidence="14">
    <location>
        <begin position="2424"/>
        <end position="2496"/>
    </location>
</feature>
<dbReference type="GO" id="GO:0005634">
    <property type="term" value="C:nucleus"/>
    <property type="evidence" value="ECO:0007669"/>
    <property type="project" value="UniProtKB-SubCell"/>
</dbReference>
<feature type="region of interest" description="Disordered" evidence="14">
    <location>
        <begin position="1012"/>
        <end position="1056"/>
    </location>
</feature>
<evidence type="ECO:0000256" key="7">
    <source>
        <dbReference type="ARBA" id="ARBA00022763"/>
    </source>
</evidence>
<feature type="compositionally biased region" description="Basic and acidic residues" evidence="14">
    <location>
        <begin position="2335"/>
        <end position="2344"/>
    </location>
</feature>
<feature type="region of interest" description="Disordered" evidence="14">
    <location>
        <begin position="465"/>
        <end position="523"/>
    </location>
</feature>
<keyword evidence="9" id="KW-0007">Acetylation</keyword>
<feature type="compositionally biased region" description="Low complexity" evidence="14">
    <location>
        <begin position="1503"/>
        <end position="1515"/>
    </location>
</feature>
<protein>
    <recommendedName>
        <fullName evidence="3">Mediator of DNA damage checkpoint protein 1</fullName>
    </recommendedName>
    <alternativeName>
        <fullName evidence="13">PAX transactivation activation domain-interacting protein</fullName>
    </alternativeName>
    <alternativeName>
        <fullName evidence="12">PAX-interacting protein 1</fullName>
    </alternativeName>
</protein>
<dbReference type="GO" id="GO:0006974">
    <property type="term" value="P:DNA damage response"/>
    <property type="evidence" value="ECO:0007669"/>
    <property type="project" value="UniProtKB-KW"/>
</dbReference>
<feature type="region of interest" description="Disordered" evidence="14">
    <location>
        <begin position="2259"/>
        <end position="2278"/>
    </location>
</feature>
<feature type="compositionally biased region" description="Polar residues" evidence="14">
    <location>
        <begin position="1751"/>
        <end position="1764"/>
    </location>
</feature>
<feature type="region of interest" description="Disordered" evidence="14">
    <location>
        <begin position="1465"/>
        <end position="1548"/>
    </location>
</feature>
<dbReference type="InterPro" id="IPR051579">
    <property type="entry name" value="DDR_Transcriptional_Reg"/>
</dbReference>
<feature type="region of interest" description="Disordered" evidence="14">
    <location>
        <begin position="1814"/>
        <end position="1943"/>
    </location>
</feature>
<evidence type="ECO:0000313" key="17">
    <source>
        <dbReference type="EMBL" id="KAK3873748.1"/>
    </source>
</evidence>
<feature type="region of interest" description="Disordered" evidence="14">
    <location>
        <begin position="371"/>
        <end position="453"/>
    </location>
</feature>
<keyword evidence="18" id="KW-1185">Reference proteome</keyword>
<dbReference type="Pfam" id="PF16589">
    <property type="entry name" value="BRCT_2"/>
    <property type="match status" value="1"/>
</dbReference>
<feature type="compositionally biased region" description="Basic residues" evidence="14">
    <location>
        <begin position="1860"/>
        <end position="1870"/>
    </location>
</feature>
<feature type="region of interest" description="Disordered" evidence="14">
    <location>
        <begin position="235"/>
        <end position="258"/>
    </location>
</feature>
<feature type="compositionally biased region" description="Polar residues" evidence="14">
    <location>
        <begin position="385"/>
        <end position="405"/>
    </location>
</feature>
<feature type="compositionally biased region" description="Polar residues" evidence="14">
    <location>
        <begin position="1255"/>
        <end position="1286"/>
    </location>
</feature>
<feature type="compositionally biased region" description="Polar residues" evidence="14">
    <location>
        <begin position="1012"/>
        <end position="1027"/>
    </location>
</feature>
<feature type="compositionally biased region" description="Basic and acidic residues" evidence="14">
    <location>
        <begin position="293"/>
        <end position="312"/>
    </location>
</feature>
<keyword evidence="10" id="KW-0539">Nucleus</keyword>
<feature type="domain" description="BRCT" evidence="16">
    <location>
        <begin position="1957"/>
        <end position="2021"/>
    </location>
</feature>
<feature type="region of interest" description="Disordered" evidence="14">
    <location>
        <begin position="2215"/>
        <end position="2238"/>
    </location>
</feature>
<feature type="compositionally biased region" description="Polar residues" evidence="14">
    <location>
        <begin position="1043"/>
        <end position="1053"/>
    </location>
</feature>
<feature type="compositionally biased region" description="Polar residues" evidence="14">
    <location>
        <begin position="1317"/>
        <end position="1344"/>
    </location>
</feature>
<evidence type="ECO:0000256" key="13">
    <source>
        <dbReference type="ARBA" id="ARBA00030146"/>
    </source>
</evidence>
<feature type="compositionally biased region" description="Polar residues" evidence="14">
    <location>
        <begin position="1836"/>
        <end position="1856"/>
    </location>
</feature>
<feature type="compositionally biased region" description="Polar residues" evidence="14">
    <location>
        <begin position="2215"/>
        <end position="2233"/>
    </location>
</feature>
<evidence type="ECO:0000256" key="11">
    <source>
        <dbReference type="ARBA" id="ARBA00023306"/>
    </source>
</evidence>
<dbReference type="InterPro" id="IPR008984">
    <property type="entry name" value="SMAD_FHA_dom_sf"/>
</dbReference>
<dbReference type="SUPFAM" id="SSF49879">
    <property type="entry name" value="SMAD/FHA domain"/>
    <property type="match status" value="1"/>
</dbReference>
<dbReference type="Pfam" id="PF00498">
    <property type="entry name" value="FHA"/>
    <property type="match status" value="1"/>
</dbReference>
<keyword evidence="5" id="KW-1017">Isopeptide bond</keyword>
<dbReference type="Gene3D" id="2.60.200.20">
    <property type="match status" value="1"/>
</dbReference>
<feature type="region of interest" description="Disordered" evidence="14">
    <location>
        <begin position="846"/>
        <end position="893"/>
    </location>
</feature>
<evidence type="ECO:0000256" key="14">
    <source>
        <dbReference type="SAM" id="MobiDB-lite"/>
    </source>
</evidence>
<evidence type="ECO:0000256" key="5">
    <source>
        <dbReference type="ARBA" id="ARBA00022499"/>
    </source>
</evidence>
<feature type="compositionally biased region" description="Basic and acidic residues" evidence="14">
    <location>
        <begin position="338"/>
        <end position="348"/>
    </location>
</feature>
<sequence>MDDTQVLDCTQALPDDFDEDIEEGPSIVAWVEVNGKRFEVTRGETKIGRDPEACRIELNSTALSREHAVIETDGDVHTLADLGSRNKTKIGRMILKPNVRYALQGGETLTFGNVTAVYIKKAKSQDVDSGSETESESMLHLEMSEDRTHSPTLTHHLPGLDSPMPQKGNPESDISDIIPETPQPVKNMPGNRTIIPESPTLSQSTPKPKENGPATGSKPSPDISLIKKMDEVCDDSFSFDSSQPGRRETTKLGKIEKQNLDTDIDNYNSDASTDIDDDILTQVFSDIKNPSSSKEEAKLKPKVVDEGDEKGWSSDASTDIEDVFNEPTQPFPSSSKTPNHEKKFEHDSCTSPGNQSYEDCTQDIMAVFGQKGRANTKGNKDVEIAQQTNELEASTPSCSVSGNKSNNKEGEVDLEASTQVFNVSEQETVFRKPLATAPKPKRKSKGQLNESLDMDFLDAPTQTFTSETDDADVFNAPTQPFTNDIPKDNFPDESVNNSVFDAPTQPFDKDSTKDDIFDAPTQPFCENATKTDISNALTQPFAKSTSLNRGDTIKVNNTSTSQDGATVDTLHAPTQEFIPSHQNTCTSVVGKAHLETHSDSDDDVDDLFTAPTQPFQPDTKVSGLSSEGKGSNKDDLSDSDDDVDIFNQPTQVFSEGKKADVDLNAATQVIDTAVALQQSGSLVPTQPDVTVSEHSCDGEETVLRNSNVINDPDLDAPTQMMEDELYNAPTQPFSEVSKIDANTPKPVGLTKSTKQLWDDSTKDDIFDAPTQPFCENATKTDISNALTQPFAKPTSLNRGDTIKVNNTSTSQDGATVDTLHAPTQEFIPSHQNTCTSVVGKAHLETHSDSDDDVDLFTAPTQPFQPDTKVSGLSSEGKGSNKDDLSDSDDDVDIFNQPTQVFSEGKKADVDLNAATQVIDTAVALQQSGSLVPTQPDVTVSEHSCDGEETVLRNSNVINDPDLDAPTQMMEDELYNAPTQPFSEVSKIDANTPKPVGLTKSIIQLWDGLDNIPETQHTTDTNSKTPTSIVEHKSNVKGPETESNDSASDTSETLLTERRFDDEYNDILNKDVEKGCVFKTGDALHMDLTNVENKKKSDTTEEENYNSDVSTDMEDESPTPPKFNSSREKQTSESPSQSESSLQEQSIDSGIGGSKPNILLPIKHSQVATDQEHQENEGSPVTLGKTGTVSQSKTDQGKKKMLFKRMSNLGPMATSSHVSQHSGLSKVCQDSSACTNFSASIFNFELSNSSDSNDSQDVAMSKGSQRDGNYPFLTSDSDSEPQANEVSQPLFALSPSSIKSIKLGSRGMDGSANRARDNCQNGSSPEQSSKARSISSTPKSTSQINFDKESLSYEDPLFAEFFLESSSDLDFSGFSTSGSHANEAEAVAEENLVENEVANKLCTAQDVQESDSLKMDTKEDADDHADVEKDDVTITKKLDTHNHTSDKNTTVALNDVHSLQLSNESISNVNPQSDDPNLSVASCSSGRRSGRRRKAVNDDTIEQKSCPSPQPSSSRQTRQKRSSLKDKSSEISAADNTAKPGIPSKDDAETKIQIYTRHKRGKGKSTPVPPIEESILASKTEIKTDSTNEELDLDHLIPDIQIKVEVKLEETDGHIELPTRSRRKCQVPNRYSPEKKVKTIKKRGQKSNSVQVKQEPLETASGTRSKYDGRDSDTVSAGTSSKKHVGSLPKNIKEEPSTHAGILNNAQEMVKQEPSTDEGGLNNLDERHAIPDSENDPTTNVKIRRSRGRPKLSTSAAQETSSSKPVSHIKRLRASTGSAQPTLGTVSAPQGTRASRVTDHSDLLIAKRARLGTIAESSDQDADIKPGRKSRTKKSNNDTSTSVMQMQSDVAPSTSGVTVAKTRRASNKRVKGSISNELHENISQSSEERVVLSGARKRHTSEDSTDQASTPSKAVRRGRSRKGSPPLVDPLWSPSERQQRASNKPRVLFTGYKDVKDEKIVTELGGFLVDSPQACSVLVTTRVCRTFKLLAVIGKGQPIVSPAWLTACKSARCFVDPWQYLVEDRNAEEEFGFNLEQSLQSASKVSLFEGLAIHATPSVKPSPIQMKEIIVCSGGRYLAQPPKKFGPQILIVSCQDDQKHWANFKRLGIPILGTEFVLTGFSKEEAKLKPKVVDEGDEKGWSSDASTDIEDVFNELTQPFPSSSKTPNHEKKFEHDSCTSPGNQSYEDCTQDIMAVFGLKGRANTKGNKDVEIAQQTNELEASTPSCSVSGNKSNNKEGEVDLEASTQVFNVSEQETVFRKPLATAPKPKRKSKGQLNESLDMDFLDAPTQTFTSETDDADVFNAPTQPFTNDIPKDNFPDESVNNSVFDAPTQPFDKDSTKDDIFDAPTQPFCENATKTDISNALTQPFAKSTSLNRGDTIKVNNTSTSQDGATVDTLHAPTQEFIPSHQNTCTSVVGKAHLETHSDSDDDIDDLFTAPTQPFQPDTKVSGLSSEGKGSNKDDLSDSDDDVDIFNQPTQVFSEGKKADVDLNAATH</sequence>
<feature type="compositionally biased region" description="Polar residues" evidence="14">
    <location>
        <begin position="1774"/>
        <end position="1794"/>
    </location>
</feature>
<evidence type="ECO:0000256" key="1">
    <source>
        <dbReference type="ARBA" id="ARBA00004123"/>
    </source>
</evidence>
<dbReference type="PROSITE" id="PS50172">
    <property type="entry name" value="BRCT"/>
    <property type="match status" value="1"/>
</dbReference>
<evidence type="ECO:0000256" key="10">
    <source>
        <dbReference type="ARBA" id="ARBA00023242"/>
    </source>
</evidence>
<feature type="domain" description="FHA" evidence="15">
    <location>
        <begin position="45"/>
        <end position="95"/>
    </location>
</feature>
<dbReference type="PANTHER" id="PTHR23196:SF1">
    <property type="entry name" value="PAX-INTERACTING PROTEIN 1"/>
    <property type="match status" value="1"/>
</dbReference>
<evidence type="ECO:0000256" key="9">
    <source>
        <dbReference type="ARBA" id="ARBA00022990"/>
    </source>
</evidence>